<dbReference type="AlphaFoldDB" id="A0A3M7RT01"/>
<dbReference type="Proteomes" id="UP000276133">
    <property type="component" value="Unassembled WGS sequence"/>
</dbReference>
<feature type="compositionally biased region" description="Basic residues" evidence="1">
    <location>
        <begin position="10"/>
        <end position="27"/>
    </location>
</feature>
<evidence type="ECO:0000313" key="2">
    <source>
        <dbReference type="EMBL" id="RNA26691.1"/>
    </source>
</evidence>
<reference evidence="2 3" key="1">
    <citation type="journal article" date="2018" name="Sci. Rep.">
        <title>Genomic signatures of local adaptation to the degree of environmental predictability in rotifers.</title>
        <authorList>
            <person name="Franch-Gras L."/>
            <person name="Hahn C."/>
            <person name="Garcia-Roger E.M."/>
            <person name="Carmona M.J."/>
            <person name="Serra M."/>
            <person name="Gomez A."/>
        </authorList>
    </citation>
    <scope>NUCLEOTIDE SEQUENCE [LARGE SCALE GENOMIC DNA]</scope>
    <source>
        <strain evidence="2">HYR1</strain>
    </source>
</reference>
<keyword evidence="3" id="KW-1185">Reference proteome</keyword>
<feature type="region of interest" description="Disordered" evidence="1">
    <location>
        <begin position="55"/>
        <end position="94"/>
    </location>
</feature>
<evidence type="ECO:0000256" key="1">
    <source>
        <dbReference type="SAM" id="MobiDB-lite"/>
    </source>
</evidence>
<gene>
    <name evidence="2" type="ORF">BpHYR1_030291</name>
</gene>
<sequence>TLTVTPQPQVKKKRGRPVGLNKQKKKQVTPLENSFQEYNVLSNMKRLILNFGQNYHAQKSSNGPKRRGRPRGSTTIKRNTENSSVKKSKRERKN</sequence>
<comment type="caution">
    <text evidence="2">The sequence shown here is derived from an EMBL/GenBank/DDBJ whole genome shotgun (WGS) entry which is preliminary data.</text>
</comment>
<feature type="compositionally biased region" description="Polar residues" evidence="1">
    <location>
        <begin position="72"/>
        <end position="85"/>
    </location>
</feature>
<protein>
    <submittedName>
        <fullName evidence="2">Uncharacterized protein</fullName>
    </submittedName>
</protein>
<organism evidence="2 3">
    <name type="scientific">Brachionus plicatilis</name>
    <name type="common">Marine rotifer</name>
    <name type="synonym">Brachionus muelleri</name>
    <dbReference type="NCBI Taxonomy" id="10195"/>
    <lineage>
        <taxon>Eukaryota</taxon>
        <taxon>Metazoa</taxon>
        <taxon>Spiralia</taxon>
        <taxon>Gnathifera</taxon>
        <taxon>Rotifera</taxon>
        <taxon>Eurotatoria</taxon>
        <taxon>Monogononta</taxon>
        <taxon>Pseudotrocha</taxon>
        <taxon>Ploima</taxon>
        <taxon>Brachionidae</taxon>
        <taxon>Brachionus</taxon>
    </lineage>
</organism>
<accession>A0A3M7RT01</accession>
<feature type="region of interest" description="Disordered" evidence="1">
    <location>
        <begin position="1"/>
        <end position="28"/>
    </location>
</feature>
<proteinExistence type="predicted"/>
<feature type="non-terminal residue" evidence="2">
    <location>
        <position position="1"/>
    </location>
</feature>
<name>A0A3M7RT01_BRAPC</name>
<dbReference type="EMBL" id="REGN01002691">
    <property type="protein sequence ID" value="RNA26691.1"/>
    <property type="molecule type" value="Genomic_DNA"/>
</dbReference>
<evidence type="ECO:0000313" key="3">
    <source>
        <dbReference type="Proteomes" id="UP000276133"/>
    </source>
</evidence>